<dbReference type="RefSeq" id="XP_009854888.1">
    <property type="nucleotide sequence ID" value="XM_009856586.1"/>
</dbReference>
<reference evidence="2" key="1">
    <citation type="journal article" date="2011" name="Genetics">
        <title>Massive changes in genome architecture accompany the transition to self-fertility in the filamentous fungus Neurospora tetrasperma.</title>
        <authorList>
            <person name="Ellison C.E."/>
            <person name="Stajich J.E."/>
            <person name="Jacobson D.J."/>
            <person name="Natvig D.O."/>
            <person name="Lapidus A."/>
            <person name="Foster B."/>
            <person name="Aerts A."/>
            <person name="Riley R."/>
            <person name="Lindquist E.A."/>
            <person name="Grigoriev I.V."/>
            <person name="Taylor J.W."/>
        </authorList>
    </citation>
    <scope>NUCLEOTIDE SEQUENCE [LARGE SCALE GENOMIC DNA]</scope>
    <source>
        <strain evidence="2">FGSC 2508 / P0657</strain>
    </source>
</reference>
<dbReference type="Proteomes" id="UP000008065">
    <property type="component" value="Unassembled WGS sequence"/>
</dbReference>
<dbReference type="AlphaFoldDB" id="F8MXY6"/>
<dbReference type="GeneID" id="20826226"/>
<organism evidence="1 2">
    <name type="scientific">Neurospora tetrasperma (strain FGSC 2508 / ATCC MYA-4615 / P0657)</name>
    <dbReference type="NCBI Taxonomy" id="510951"/>
    <lineage>
        <taxon>Eukaryota</taxon>
        <taxon>Fungi</taxon>
        <taxon>Dikarya</taxon>
        <taxon>Ascomycota</taxon>
        <taxon>Pezizomycotina</taxon>
        <taxon>Sordariomycetes</taxon>
        <taxon>Sordariomycetidae</taxon>
        <taxon>Sordariales</taxon>
        <taxon>Sordariaceae</taxon>
        <taxon>Neurospora</taxon>
    </lineage>
</organism>
<proteinExistence type="predicted"/>
<dbReference type="KEGG" id="nte:NEUTE1DRAFT141268"/>
<gene>
    <name evidence="1" type="ORF">NEUTE1DRAFT_141268</name>
</gene>
<keyword evidence="2" id="KW-1185">Reference proteome</keyword>
<accession>F8MXY6</accession>
<dbReference type="EMBL" id="GL891356">
    <property type="protein sequence ID" value="EGO53837.1"/>
    <property type="molecule type" value="Genomic_DNA"/>
</dbReference>
<dbReference type="VEuPathDB" id="FungiDB:NEUTE1DRAFT_141268"/>
<evidence type="ECO:0000313" key="1">
    <source>
        <dbReference type="EMBL" id="EGO53837.1"/>
    </source>
</evidence>
<evidence type="ECO:0000313" key="2">
    <source>
        <dbReference type="Proteomes" id="UP000008065"/>
    </source>
</evidence>
<sequence length="51" mass="5418">MSSAGPPYIFLVGWVPALTVIDRGTLATRHPVPHILLGVVIPTIGMGPEIR</sequence>
<name>F8MXY6_NEUT8</name>
<protein>
    <submittedName>
        <fullName evidence="1">Uncharacterized protein</fullName>
    </submittedName>
</protein>
<dbReference type="HOGENOM" id="CLU_3106978_0_0_1"/>